<organism evidence="1">
    <name type="scientific">Rhizophora mucronata</name>
    <name type="common">Asiatic mangrove</name>
    <dbReference type="NCBI Taxonomy" id="61149"/>
    <lineage>
        <taxon>Eukaryota</taxon>
        <taxon>Viridiplantae</taxon>
        <taxon>Streptophyta</taxon>
        <taxon>Embryophyta</taxon>
        <taxon>Tracheophyta</taxon>
        <taxon>Spermatophyta</taxon>
        <taxon>Magnoliopsida</taxon>
        <taxon>eudicotyledons</taxon>
        <taxon>Gunneridae</taxon>
        <taxon>Pentapetalae</taxon>
        <taxon>rosids</taxon>
        <taxon>fabids</taxon>
        <taxon>Malpighiales</taxon>
        <taxon>Rhizophoraceae</taxon>
        <taxon>Rhizophora</taxon>
    </lineage>
</organism>
<sequence length="44" mass="5204">MNVADLLQKLKLNTFDSNFKFKTEFRLQTQDYTTTSNKQETTIT</sequence>
<proteinExistence type="predicted"/>
<accession>A0A2P2MX43</accession>
<reference evidence="1" key="1">
    <citation type="submission" date="2018-02" db="EMBL/GenBank/DDBJ databases">
        <title>Rhizophora mucronata_Transcriptome.</title>
        <authorList>
            <person name="Meera S.P."/>
            <person name="Sreeshan A."/>
            <person name="Augustine A."/>
        </authorList>
    </citation>
    <scope>NUCLEOTIDE SEQUENCE</scope>
    <source>
        <tissue evidence="1">Leaf</tissue>
    </source>
</reference>
<dbReference type="AlphaFoldDB" id="A0A2P2MX43"/>
<evidence type="ECO:0000313" key="1">
    <source>
        <dbReference type="EMBL" id="MBX34768.1"/>
    </source>
</evidence>
<protein>
    <submittedName>
        <fullName evidence="1">Uncharacterized protein</fullName>
    </submittedName>
</protein>
<dbReference type="EMBL" id="GGEC01054284">
    <property type="protein sequence ID" value="MBX34768.1"/>
    <property type="molecule type" value="Transcribed_RNA"/>
</dbReference>
<name>A0A2P2MX43_RHIMU</name>